<comment type="caution">
    <text evidence="8">The sequence shown here is derived from an EMBL/GenBank/DDBJ whole genome shotgun (WGS) entry which is preliminary data.</text>
</comment>
<dbReference type="InterPro" id="IPR050638">
    <property type="entry name" value="AA-Vitamin_Transporters"/>
</dbReference>
<dbReference type="PANTHER" id="PTHR32322:SF18">
    <property type="entry name" value="S-ADENOSYLMETHIONINE_S-ADENOSYLHOMOCYSTEINE TRANSPORTER"/>
    <property type="match status" value="1"/>
</dbReference>
<evidence type="ECO:0000256" key="5">
    <source>
        <dbReference type="ARBA" id="ARBA00023136"/>
    </source>
</evidence>
<dbReference type="OrthoDB" id="9811486at2"/>
<proteinExistence type="predicted"/>
<evidence type="ECO:0000256" key="3">
    <source>
        <dbReference type="ARBA" id="ARBA00022692"/>
    </source>
</evidence>
<evidence type="ECO:0000256" key="1">
    <source>
        <dbReference type="ARBA" id="ARBA00004651"/>
    </source>
</evidence>
<feature type="transmembrane region" description="Helical" evidence="6">
    <location>
        <begin position="36"/>
        <end position="55"/>
    </location>
</feature>
<feature type="transmembrane region" description="Helical" evidence="6">
    <location>
        <begin position="251"/>
        <end position="268"/>
    </location>
</feature>
<feature type="domain" description="EamA" evidence="7">
    <location>
        <begin position="155"/>
        <end position="291"/>
    </location>
</feature>
<evidence type="ECO:0000259" key="7">
    <source>
        <dbReference type="Pfam" id="PF00892"/>
    </source>
</evidence>
<dbReference type="RefSeq" id="WP_151693738.1">
    <property type="nucleotide sequence ID" value="NZ_BMGX01000001.1"/>
</dbReference>
<feature type="transmembrane region" description="Helical" evidence="6">
    <location>
        <begin position="123"/>
        <end position="141"/>
    </location>
</feature>
<feature type="transmembrane region" description="Helical" evidence="6">
    <location>
        <begin position="186"/>
        <end position="206"/>
    </location>
</feature>
<evidence type="ECO:0000256" key="4">
    <source>
        <dbReference type="ARBA" id="ARBA00022989"/>
    </source>
</evidence>
<organism evidence="8 9">
    <name type="scientific">Phaeocystidibacter marisrubri</name>
    <dbReference type="NCBI Taxonomy" id="1577780"/>
    <lineage>
        <taxon>Bacteria</taxon>
        <taxon>Pseudomonadati</taxon>
        <taxon>Bacteroidota</taxon>
        <taxon>Flavobacteriia</taxon>
        <taxon>Flavobacteriales</taxon>
        <taxon>Phaeocystidibacteraceae</taxon>
        <taxon>Phaeocystidibacter</taxon>
    </lineage>
</organism>
<dbReference type="GO" id="GO:0005886">
    <property type="term" value="C:plasma membrane"/>
    <property type="evidence" value="ECO:0007669"/>
    <property type="project" value="UniProtKB-SubCell"/>
</dbReference>
<feature type="transmembrane region" description="Helical" evidence="6">
    <location>
        <begin position="98"/>
        <end position="116"/>
    </location>
</feature>
<evidence type="ECO:0000256" key="6">
    <source>
        <dbReference type="SAM" id="Phobius"/>
    </source>
</evidence>
<feature type="transmembrane region" description="Helical" evidence="6">
    <location>
        <begin position="153"/>
        <end position="174"/>
    </location>
</feature>
<sequence>MTKDLKLAHLALLSVAMIYGANYILAKDVMDGFLEPRGFILLRAMGATLLFWLFHRSSKSVKIERGDYWRFALAGLFGVALNQIMFFEGLQRTTPINASIIMTVNPIVVMLLSALLLKESLGWAKMVGILLGAVGAGWLISGKGEVDLLNDNTSLGNILVFINATSYGLYLIVVKPLMAKYPAIQVVKWVFLLGFVYVLPFGAVELVSAPWSSWTIDIYWKAGFVVLFTTFFAYLFNLYAMKTVSSTTVSAYIYLQPFFATIFALMLGTDELSWRLIGSAGLIFVGVYLANFYKKGYFSK</sequence>
<evidence type="ECO:0000256" key="2">
    <source>
        <dbReference type="ARBA" id="ARBA00022475"/>
    </source>
</evidence>
<feature type="transmembrane region" description="Helical" evidence="6">
    <location>
        <begin position="67"/>
        <end position="86"/>
    </location>
</feature>
<keyword evidence="3 6" id="KW-0812">Transmembrane</keyword>
<keyword evidence="5 6" id="KW-0472">Membrane</keyword>
<dbReference type="InterPro" id="IPR037185">
    <property type="entry name" value="EmrE-like"/>
</dbReference>
<dbReference type="SUPFAM" id="SSF103481">
    <property type="entry name" value="Multidrug resistance efflux transporter EmrE"/>
    <property type="match status" value="2"/>
</dbReference>
<evidence type="ECO:0000313" key="8">
    <source>
        <dbReference type="EMBL" id="KAB2816311.1"/>
    </source>
</evidence>
<dbReference type="Proteomes" id="UP000484164">
    <property type="component" value="Unassembled WGS sequence"/>
</dbReference>
<comment type="subcellular location">
    <subcellularLocation>
        <location evidence="1">Cell membrane</location>
        <topology evidence="1">Multi-pass membrane protein</topology>
    </subcellularLocation>
</comment>
<dbReference type="PANTHER" id="PTHR32322">
    <property type="entry name" value="INNER MEMBRANE TRANSPORTER"/>
    <property type="match status" value="1"/>
</dbReference>
<name>A0A6L3ZER4_9FLAO</name>
<protein>
    <submittedName>
        <fullName evidence="8">DMT family transporter</fullName>
    </submittedName>
</protein>
<feature type="transmembrane region" description="Helical" evidence="6">
    <location>
        <begin position="218"/>
        <end position="239"/>
    </location>
</feature>
<dbReference type="Pfam" id="PF00892">
    <property type="entry name" value="EamA"/>
    <property type="match status" value="2"/>
</dbReference>
<dbReference type="InterPro" id="IPR000620">
    <property type="entry name" value="EamA_dom"/>
</dbReference>
<dbReference type="AlphaFoldDB" id="A0A6L3ZER4"/>
<keyword evidence="9" id="KW-1185">Reference proteome</keyword>
<reference evidence="8 9" key="1">
    <citation type="submission" date="2019-10" db="EMBL/GenBank/DDBJ databases">
        <title>Genome sequence of Phaeocystidibacter marisrubri JCM30614 (type strain).</title>
        <authorList>
            <person name="Bowman J.P."/>
        </authorList>
    </citation>
    <scope>NUCLEOTIDE SEQUENCE [LARGE SCALE GENOMIC DNA]</scope>
    <source>
        <strain evidence="8 9">JCM 30614</strain>
    </source>
</reference>
<evidence type="ECO:0000313" key="9">
    <source>
        <dbReference type="Proteomes" id="UP000484164"/>
    </source>
</evidence>
<gene>
    <name evidence="8" type="ORF">F8C82_11545</name>
</gene>
<keyword evidence="2" id="KW-1003">Cell membrane</keyword>
<accession>A0A6L3ZER4</accession>
<feature type="transmembrane region" description="Helical" evidence="6">
    <location>
        <begin position="274"/>
        <end position="293"/>
    </location>
</feature>
<keyword evidence="4 6" id="KW-1133">Transmembrane helix</keyword>
<dbReference type="EMBL" id="WBVQ01000002">
    <property type="protein sequence ID" value="KAB2816311.1"/>
    <property type="molecule type" value="Genomic_DNA"/>
</dbReference>
<feature type="domain" description="EamA" evidence="7">
    <location>
        <begin position="8"/>
        <end position="138"/>
    </location>
</feature>